<feature type="region of interest" description="Disordered" evidence="1">
    <location>
        <begin position="54"/>
        <end position="117"/>
    </location>
</feature>
<evidence type="ECO:0000256" key="1">
    <source>
        <dbReference type="SAM" id="MobiDB-lite"/>
    </source>
</evidence>
<feature type="compositionally biased region" description="Polar residues" evidence="1">
    <location>
        <begin position="70"/>
        <end position="79"/>
    </location>
</feature>
<gene>
    <name evidence="2" type="ORF">TTAC_LOCUS1819</name>
</gene>
<reference evidence="2 3" key="2">
    <citation type="submission" date="2018-11" db="EMBL/GenBank/DDBJ databases">
        <authorList>
            <consortium name="Pathogen Informatics"/>
        </authorList>
    </citation>
    <scope>NUCLEOTIDE SEQUENCE [LARGE SCALE GENOMIC DNA]</scope>
</reference>
<dbReference type="EMBL" id="UYWX01000533">
    <property type="protein sequence ID" value="VDM18559.1"/>
    <property type="molecule type" value="Genomic_DNA"/>
</dbReference>
<reference evidence="4" key="1">
    <citation type="submission" date="2017-02" db="UniProtKB">
        <authorList>
            <consortium name="WormBaseParasite"/>
        </authorList>
    </citation>
    <scope>IDENTIFICATION</scope>
</reference>
<sequence>MVLIKPIKPASQLKLEAAAVHKPTLLSLVQRKQSMHQGDPDVSPLDAIRMRLMEQRKQSADLSETRTPTDKPTSATSSAEGEREEVFKYKDETKDNLFENGEEEESHTREERDLIEM</sequence>
<evidence type="ECO:0000313" key="3">
    <source>
        <dbReference type="Proteomes" id="UP000274429"/>
    </source>
</evidence>
<dbReference type="Proteomes" id="UP000274429">
    <property type="component" value="Unassembled WGS sequence"/>
</dbReference>
<proteinExistence type="predicted"/>
<name>A0A0R3WM44_HYDTA</name>
<keyword evidence="3" id="KW-1185">Reference proteome</keyword>
<dbReference type="AlphaFoldDB" id="A0A0R3WM44"/>
<protein>
    <submittedName>
        <fullName evidence="4">Zgc:</fullName>
    </submittedName>
</protein>
<dbReference type="OrthoDB" id="6269401at2759"/>
<feature type="compositionally biased region" description="Basic and acidic residues" evidence="1">
    <location>
        <begin position="80"/>
        <end position="97"/>
    </location>
</feature>
<feature type="compositionally biased region" description="Basic and acidic residues" evidence="1">
    <location>
        <begin position="106"/>
        <end position="117"/>
    </location>
</feature>
<evidence type="ECO:0000313" key="2">
    <source>
        <dbReference type="EMBL" id="VDM18559.1"/>
    </source>
</evidence>
<organism evidence="4">
    <name type="scientific">Hydatigena taeniaeformis</name>
    <name type="common">Feline tapeworm</name>
    <name type="synonym">Taenia taeniaeformis</name>
    <dbReference type="NCBI Taxonomy" id="6205"/>
    <lineage>
        <taxon>Eukaryota</taxon>
        <taxon>Metazoa</taxon>
        <taxon>Spiralia</taxon>
        <taxon>Lophotrochozoa</taxon>
        <taxon>Platyhelminthes</taxon>
        <taxon>Cestoda</taxon>
        <taxon>Eucestoda</taxon>
        <taxon>Cyclophyllidea</taxon>
        <taxon>Taeniidae</taxon>
        <taxon>Hydatigera</taxon>
    </lineage>
</organism>
<dbReference type="WBParaSite" id="TTAC_0000183201-mRNA-1">
    <property type="protein sequence ID" value="TTAC_0000183201-mRNA-1"/>
    <property type="gene ID" value="TTAC_0000183201"/>
</dbReference>
<evidence type="ECO:0000313" key="4">
    <source>
        <dbReference type="WBParaSite" id="TTAC_0000183201-mRNA-1"/>
    </source>
</evidence>
<accession>A0A0R3WM44</accession>
<feature type="compositionally biased region" description="Basic and acidic residues" evidence="1">
    <location>
        <begin position="54"/>
        <end position="69"/>
    </location>
</feature>